<keyword evidence="3" id="KW-1185">Reference proteome</keyword>
<feature type="domain" description="Cupin type-2" evidence="1">
    <location>
        <begin position="54"/>
        <end position="110"/>
    </location>
</feature>
<dbReference type="EMBL" id="JAUUUU010000001">
    <property type="protein sequence ID" value="MDP1520120.1"/>
    <property type="molecule type" value="Genomic_DNA"/>
</dbReference>
<dbReference type="SUPFAM" id="SSF51182">
    <property type="entry name" value="RmlC-like cupins"/>
    <property type="match status" value="1"/>
</dbReference>
<dbReference type="RefSeq" id="WP_305169633.1">
    <property type="nucleotide sequence ID" value="NZ_JAUUUU010000001.1"/>
</dbReference>
<dbReference type="CDD" id="cd06981">
    <property type="entry name" value="cupin_reut_a1446"/>
    <property type="match status" value="1"/>
</dbReference>
<gene>
    <name evidence="2" type="ORF">Q8A57_03975</name>
</gene>
<dbReference type="InterPro" id="IPR011051">
    <property type="entry name" value="RmlC_Cupin_sf"/>
</dbReference>
<dbReference type="Pfam" id="PF07883">
    <property type="entry name" value="Cupin_2"/>
    <property type="match status" value="1"/>
</dbReference>
<reference evidence="2" key="1">
    <citation type="journal article" date="2010" name="Int. J. Syst. Evol. Microbiol.">
        <title>Porticoccus litoralis gen. nov., sp. nov., a gammaproteobacterium isolated from the Yellow Sea.</title>
        <authorList>
            <person name="Oh H.M."/>
            <person name="Kim H."/>
            <person name="Kim K.M."/>
            <person name="Min G.S."/>
            <person name="Cho J.C."/>
        </authorList>
    </citation>
    <scope>NUCLEOTIDE SEQUENCE</scope>
    <source>
        <strain evidence="2">DSM 25064</strain>
    </source>
</reference>
<accession>A0AAW8B270</accession>
<dbReference type="AlphaFoldDB" id="A0AAW8B270"/>
<organism evidence="2 3">
    <name type="scientific">Porticoccus litoralis</name>
    <dbReference type="NCBI Taxonomy" id="434086"/>
    <lineage>
        <taxon>Bacteria</taxon>
        <taxon>Pseudomonadati</taxon>
        <taxon>Pseudomonadota</taxon>
        <taxon>Gammaproteobacteria</taxon>
        <taxon>Cellvibrionales</taxon>
        <taxon>Porticoccaceae</taxon>
        <taxon>Porticoccus</taxon>
    </lineage>
</organism>
<dbReference type="InterPro" id="IPR014710">
    <property type="entry name" value="RmlC-like_jellyroll"/>
</dbReference>
<evidence type="ECO:0000259" key="1">
    <source>
        <dbReference type="Pfam" id="PF07883"/>
    </source>
</evidence>
<dbReference type="InterPro" id="IPR013096">
    <property type="entry name" value="Cupin_2"/>
</dbReference>
<dbReference type="Gene3D" id="2.60.120.10">
    <property type="entry name" value="Jelly Rolls"/>
    <property type="match status" value="1"/>
</dbReference>
<name>A0AAW8B270_9GAMM</name>
<proteinExistence type="predicted"/>
<dbReference type="Proteomes" id="UP001178354">
    <property type="component" value="Unassembled WGS sequence"/>
</dbReference>
<protein>
    <submittedName>
        <fullName evidence="2">Cupin domain-containing protein</fullName>
    </submittedName>
</protein>
<sequence>MASNSPVTVGNLFSNIPVITMDELFEDVIVTDFTRIQRIISRGQSSPEGFWYDQPENELIIIMQGRGKLEFDNGEYMTMEVGDYVAIPAHRKHRVAWTDPDTETIWLAVFY</sequence>
<reference evidence="2" key="2">
    <citation type="submission" date="2023-08" db="EMBL/GenBank/DDBJ databases">
        <authorList>
            <person name="Luo J."/>
        </authorList>
    </citation>
    <scope>NUCLEOTIDE SEQUENCE</scope>
    <source>
        <strain evidence="2">DSM 25064</strain>
    </source>
</reference>
<comment type="caution">
    <text evidence="2">The sequence shown here is derived from an EMBL/GenBank/DDBJ whole genome shotgun (WGS) entry which is preliminary data.</text>
</comment>
<evidence type="ECO:0000313" key="2">
    <source>
        <dbReference type="EMBL" id="MDP1520120.1"/>
    </source>
</evidence>
<evidence type="ECO:0000313" key="3">
    <source>
        <dbReference type="Proteomes" id="UP001178354"/>
    </source>
</evidence>